<feature type="compositionally biased region" description="Polar residues" evidence="1">
    <location>
        <begin position="7"/>
        <end position="16"/>
    </location>
</feature>
<keyword evidence="3" id="KW-1185">Reference proteome</keyword>
<dbReference type="PaxDb" id="3708-A0A078FJ96"/>
<accession>A0A078FJ96</accession>
<reference evidence="2 3" key="1">
    <citation type="journal article" date="2014" name="Science">
        <title>Plant genetics. Early allopolyploid evolution in the post-Neolithic Brassica napus oilseed genome.</title>
        <authorList>
            <person name="Chalhoub B."/>
            <person name="Denoeud F."/>
            <person name="Liu S."/>
            <person name="Parkin I.A."/>
            <person name="Tang H."/>
            <person name="Wang X."/>
            <person name="Chiquet J."/>
            <person name="Belcram H."/>
            <person name="Tong C."/>
            <person name="Samans B."/>
            <person name="Correa M."/>
            <person name="Da Silva C."/>
            <person name="Just J."/>
            <person name="Falentin C."/>
            <person name="Koh C.S."/>
            <person name="Le Clainche I."/>
            <person name="Bernard M."/>
            <person name="Bento P."/>
            <person name="Noel B."/>
            <person name="Labadie K."/>
            <person name="Alberti A."/>
            <person name="Charles M."/>
            <person name="Arnaud D."/>
            <person name="Guo H."/>
            <person name="Daviaud C."/>
            <person name="Alamery S."/>
            <person name="Jabbari K."/>
            <person name="Zhao M."/>
            <person name="Edger P.P."/>
            <person name="Chelaifa H."/>
            <person name="Tack D."/>
            <person name="Lassalle G."/>
            <person name="Mestiri I."/>
            <person name="Schnel N."/>
            <person name="Le Paslier M.C."/>
            <person name="Fan G."/>
            <person name="Renault V."/>
            <person name="Bayer P.E."/>
            <person name="Golicz A.A."/>
            <person name="Manoli S."/>
            <person name="Lee T.H."/>
            <person name="Thi V.H."/>
            <person name="Chalabi S."/>
            <person name="Hu Q."/>
            <person name="Fan C."/>
            <person name="Tollenaere R."/>
            <person name="Lu Y."/>
            <person name="Battail C."/>
            <person name="Shen J."/>
            <person name="Sidebottom C.H."/>
            <person name="Wang X."/>
            <person name="Canaguier A."/>
            <person name="Chauveau A."/>
            <person name="Berard A."/>
            <person name="Deniot G."/>
            <person name="Guan M."/>
            <person name="Liu Z."/>
            <person name="Sun F."/>
            <person name="Lim Y.P."/>
            <person name="Lyons E."/>
            <person name="Town C.D."/>
            <person name="Bancroft I."/>
            <person name="Wang X."/>
            <person name="Meng J."/>
            <person name="Ma J."/>
            <person name="Pires J.C."/>
            <person name="King G.J."/>
            <person name="Brunel D."/>
            <person name="Delourme R."/>
            <person name="Renard M."/>
            <person name="Aury J.M."/>
            <person name="Adams K.L."/>
            <person name="Batley J."/>
            <person name="Snowdon R.J."/>
            <person name="Tost J."/>
            <person name="Edwards D."/>
            <person name="Zhou Y."/>
            <person name="Hua W."/>
            <person name="Sharpe A.G."/>
            <person name="Paterson A.H."/>
            <person name="Guan C."/>
            <person name="Wincker P."/>
        </authorList>
    </citation>
    <scope>NUCLEOTIDE SEQUENCE [LARGE SCALE GENOMIC DNA]</scope>
    <source>
        <strain evidence="3">cv. Darmor-bzh</strain>
    </source>
</reference>
<evidence type="ECO:0000256" key="1">
    <source>
        <dbReference type="SAM" id="MobiDB-lite"/>
    </source>
</evidence>
<feature type="region of interest" description="Disordered" evidence="1">
    <location>
        <begin position="1"/>
        <end position="22"/>
    </location>
</feature>
<dbReference type="AlphaFoldDB" id="A0A078FJ96"/>
<dbReference type="Gramene" id="CDY13034">
    <property type="protein sequence ID" value="CDY13034"/>
    <property type="gene ID" value="GSBRNA2T00070837001"/>
</dbReference>
<name>A0A078FJ96_BRANA</name>
<dbReference type="Proteomes" id="UP000028999">
    <property type="component" value="Unassembled WGS sequence"/>
</dbReference>
<sequence>MLPPIDGSSSKITLTKTVDKKK</sequence>
<proteinExistence type="predicted"/>
<dbReference type="EMBL" id="LK032030">
    <property type="protein sequence ID" value="CDY13034.1"/>
    <property type="molecule type" value="Genomic_DNA"/>
</dbReference>
<protein>
    <submittedName>
        <fullName evidence="2">BnaC07g03330D protein</fullName>
    </submittedName>
</protein>
<evidence type="ECO:0000313" key="2">
    <source>
        <dbReference type="EMBL" id="CDY13034.1"/>
    </source>
</evidence>
<evidence type="ECO:0000313" key="3">
    <source>
        <dbReference type="Proteomes" id="UP000028999"/>
    </source>
</evidence>
<organism evidence="2 3">
    <name type="scientific">Brassica napus</name>
    <name type="common">Rape</name>
    <dbReference type="NCBI Taxonomy" id="3708"/>
    <lineage>
        <taxon>Eukaryota</taxon>
        <taxon>Viridiplantae</taxon>
        <taxon>Streptophyta</taxon>
        <taxon>Embryophyta</taxon>
        <taxon>Tracheophyta</taxon>
        <taxon>Spermatophyta</taxon>
        <taxon>Magnoliopsida</taxon>
        <taxon>eudicotyledons</taxon>
        <taxon>Gunneridae</taxon>
        <taxon>Pentapetalae</taxon>
        <taxon>rosids</taxon>
        <taxon>malvids</taxon>
        <taxon>Brassicales</taxon>
        <taxon>Brassicaceae</taxon>
        <taxon>Brassiceae</taxon>
        <taxon>Brassica</taxon>
    </lineage>
</organism>
<gene>
    <name evidence="2" type="primary">BnaC07g03330D</name>
    <name evidence="2" type="ORF">GSBRNA2T00070837001</name>
</gene>